<organism evidence="2 3">
    <name type="scientific">Candidatus Neomicrothrix subdominans</name>
    <dbReference type="NCBI Taxonomy" id="2954438"/>
    <lineage>
        <taxon>Bacteria</taxon>
        <taxon>Bacillati</taxon>
        <taxon>Actinomycetota</taxon>
        <taxon>Acidimicrobiia</taxon>
        <taxon>Acidimicrobiales</taxon>
        <taxon>Microthrixaceae</taxon>
        <taxon>Candidatus Neomicrothrix</taxon>
    </lineage>
</organism>
<name>A0A936TC07_9ACTN</name>
<dbReference type="EMBL" id="JADJZA010000001">
    <property type="protein sequence ID" value="MBK9295693.1"/>
    <property type="molecule type" value="Genomic_DNA"/>
</dbReference>
<sequence length="444" mass="46333">MSLVSAAEVPDLAEAGYTETEYAVAGTATAYESDGDLPADGAFELTETGEGEFNTRVVVRRPEKAADFNGTVIVEWLNVSSGADVAPDYTYMADEILRGGYAWVGVSAQHIGIEGGEVAVAAPGSELTGAGKGLAAFDPERYGDLSHPGDAFSYDLYTQVGRALRAPGDASPLGDLNVERVLAVGESQSAFALTTYVNGVQPLTHEFDGFIIHSRGGAAAPLGEPDTGIDIAGTVTGEPTTIRTDLDVPVITVQTESDVLGVLNYFPARQDDNDRFRLWEVAGSAHADSFQIGAAEPMLGCPKPINRGQQSFVLKAALRGLDAWVTDGEAPSKADRLNVDESGDQPTYVLDEAGNVEGGVRTPAVDAPVNVLSGLPAENATVICMLMGSTTPIPAAELAEMYDSPAAYDDAYEKAADAAVEAGFVLDDDRASLIEAAPPLPGED</sequence>
<reference evidence="2 3" key="1">
    <citation type="submission" date="2020-10" db="EMBL/GenBank/DDBJ databases">
        <title>Connecting structure to function with the recovery of over 1000 high-quality activated sludge metagenome-assembled genomes encoding full-length rRNA genes using long-read sequencing.</title>
        <authorList>
            <person name="Singleton C.M."/>
            <person name="Petriglieri F."/>
            <person name="Kristensen J.M."/>
            <person name="Kirkegaard R.H."/>
            <person name="Michaelsen T.Y."/>
            <person name="Andersen M.H."/>
            <person name="Karst S.M."/>
            <person name="Dueholm M.S."/>
            <person name="Nielsen P.H."/>
            <person name="Albertsen M."/>
        </authorList>
    </citation>
    <scope>NUCLEOTIDE SEQUENCE [LARGE SCALE GENOMIC DNA]</scope>
    <source>
        <strain evidence="2">Lyne_18-Q3-R50-59_MAXAC.006</strain>
    </source>
</reference>
<dbReference type="Proteomes" id="UP000727993">
    <property type="component" value="Unassembled WGS sequence"/>
</dbReference>
<gene>
    <name evidence="2" type="ORF">IPN02_02210</name>
</gene>
<evidence type="ECO:0000259" key="1">
    <source>
        <dbReference type="Pfam" id="PF20091"/>
    </source>
</evidence>
<feature type="domain" description="Alpha/beta hydrolase" evidence="1">
    <location>
        <begin position="7"/>
        <end position="434"/>
    </location>
</feature>
<evidence type="ECO:0000313" key="2">
    <source>
        <dbReference type="EMBL" id="MBK9295693.1"/>
    </source>
</evidence>
<accession>A0A936TC07</accession>
<dbReference type="InterPro" id="IPR045394">
    <property type="entry name" value="Abhydrolase_dom"/>
</dbReference>
<evidence type="ECO:0000313" key="3">
    <source>
        <dbReference type="Proteomes" id="UP000727993"/>
    </source>
</evidence>
<dbReference type="AlphaFoldDB" id="A0A936TC07"/>
<dbReference type="Pfam" id="PF20091">
    <property type="entry name" value="Abhydrolase_10"/>
    <property type="match status" value="1"/>
</dbReference>
<protein>
    <recommendedName>
        <fullName evidence="1">Alpha/beta hydrolase domain-containing protein</fullName>
    </recommendedName>
</protein>
<comment type="caution">
    <text evidence="2">The sequence shown here is derived from an EMBL/GenBank/DDBJ whole genome shotgun (WGS) entry which is preliminary data.</text>
</comment>
<proteinExistence type="predicted"/>